<dbReference type="Pfam" id="PF19703">
    <property type="entry name" value="DUF6201"/>
    <property type="match status" value="1"/>
</dbReference>
<keyword evidence="3" id="KW-1185">Reference proteome</keyword>
<dbReference type="RefSeq" id="WP_196567109.1">
    <property type="nucleotide sequence ID" value="NZ_JADRYY010000011.1"/>
</dbReference>
<reference evidence="2 3" key="1">
    <citation type="submission" date="2020-11" db="EMBL/GenBank/DDBJ databases">
        <title>Enhanced detection system for hospital associated transmission using whole genome sequencing surveillance.</title>
        <authorList>
            <person name="Harrison L.H."/>
            <person name="Van Tyne D."/>
            <person name="Marsh J.W."/>
            <person name="Griffith M.P."/>
            <person name="Snyder D.J."/>
            <person name="Cooper V.S."/>
            <person name="Mustapha M."/>
        </authorList>
    </citation>
    <scope>NUCLEOTIDE SEQUENCE [LARGE SCALE GENOMIC DNA]</scope>
    <source>
        <strain evidence="2 3">PR00075</strain>
    </source>
</reference>
<dbReference type="InterPro" id="IPR045681">
    <property type="entry name" value="DUF6201"/>
</dbReference>
<evidence type="ECO:0000313" key="3">
    <source>
        <dbReference type="Proteomes" id="UP000614721"/>
    </source>
</evidence>
<name>A0ABS0IT30_9GAMM</name>
<feature type="transmembrane region" description="Helical" evidence="1">
    <location>
        <begin position="7"/>
        <end position="28"/>
    </location>
</feature>
<proteinExistence type="predicted"/>
<sequence length="146" mass="17426">MKITKKIIILISLLILFWYFFLAHVTFFNKDLLFTKIENKVYQAYIYKINPINPIGIYLYITETEPVYVVLYKDEQYLGQSSPFTMIYSYSLLQSNPTLPIEIMEKSSLSLDDSFYIVIADENIDNAYEINKKNKKWWSSILQYFH</sequence>
<keyword evidence="1" id="KW-0812">Transmembrane</keyword>
<dbReference type="EMBL" id="JADSJP010000010">
    <property type="protein sequence ID" value="MBG2879187.1"/>
    <property type="molecule type" value="Genomic_DNA"/>
</dbReference>
<keyword evidence="1" id="KW-0472">Membrane</keyword>
<evidence type="ECO:0000256" key="1">
    <source>
        <dbReference type="SAM" id="Phobius"/>
    </source>
</evidence>
<evidence type="ECO:0000313" key="2">
    <source>
        <dbReference type="EMBL" id="MBG2879187.1"/>
    </source>
</evidence>
<protein>
    <submittedName>
        <fullName evidence="2">Uncharacterized protein</fullName>
    </submittedName>
</protein>
<accession>A0ABS0IT30</accession>
<comment type="caution">
    <text evidence="2">The sequence shown here is derived from an EMBL/GenBank/DDBJ whole genome shotgun (WGS) entry which is preliminary data.</text>
</comment>
<keyword evidence="1" id="KW-1133">Transmembrane helix</keyword>
<gene>
    <name evidence="2" type="ORF">I4902_07895</name>
</gene>
<dbReference type="Proteomes" id="UP000614721">
    <property type="component" value="Unassembled WGS sequence"/>
</dbReference>
<organism evidence="2 3">
    <name type="scientific">Proteus alimentorum</name>
    <dbReference type="NCBI Taxonomy" id="1973495"/>
    <lineage>
        <taxon>Bacteria</taxon>
        <taxon>Pseudomonadati</taxon>
        <taxon>Pseudomonadota</taxon>
        <taxon>Gammaproteobacteria</taxon>
        <taxon>Enterobacterales</taxon>
        <taxon>Morganellaceae</taxon>
        <taxon>Proteus</taxon>
    </lineage>
</organism>